<dbReference type="EMBL" id="JAPQKH010000003">
    <property type="protein sequence ID" value="KAJ5109246.1"/>
    <property type="molecule type" value="Genomic_DNA"/>
</dbReference>
<dbReference type="InterPro" id="IPR030125">
    <property type="entry name" value="SPIN90/Ldb17"/>
</dbReference>
<evidence type="ECO:0000313" key="4">
    <source>
        <dbReference type="Proteomes" id="UP001149165"/>
    </source>
</evidence>
<feature type="compositionally biased region" description="Pro residues" evidence="1">
    <location>
        <begin position="602"/>
        <end position="611"/>
    </location>
</feature>
<dbReference type="GO" id="GO:0071933">
    <property type="term" value="F:Arp2/3 complex binding"/>
    <property type="evidence" value="ECO:0007669"/>
    <property type="project" value="TreeGrafter"/>
</dbReference>
<dbReference type="GO" id="GO:0000147">
    <property type="term" value="P:actin cortical patch assembly"/>
    <property type="evidence" value="ECO:0007669"/>
    <property type="project" value="TreeGrafter"/>
</dbReference>
<dbReference type="Proteomes" id="UP001149165">
    <property type="component" value="Unassembled WGS sequence"/>
</dbReference>
<sequence length="778" mass="86212">MEHEVSEPEQFWNELEAIVSKPADSEDLIDDALREYLSFTTQYKDEFLRSEWDVSQCSYKLFASSIFSAHGDYVRRQIIYGLLQEDEPNTLHLIASFLLFDGRQNEVALQMMNEEGVFAKLLELIQALRKGEMDGSADLHRILMDLLYEMSRIQRVKIEDLVLVDDDFIRCLFDIIEDLAYDVTDPYHYPVIRVLLVLNEQFMISAHDPVDGPVTSSKLTNKVIKVLSVHGSLYKTFGENIILLINREAETSLQLLTLKLLYLIFTTPSTYEYFFTNDLHVLVDILIRNLFDLPEEATALRHTYLRVLYPLLAHTQLRLPPHYKREELRRLLNILVRGQVSYGNETEREKILHFEDVDETTRRLVARCATVDWLRDVEPEAVQAQEAPAQPVTASIDTVLEETVQQESPIDIEEPIDLTRSLSRASTIPDSPGAASPTRMDSRGSSEAPESRRKLSAVSRLGMNLEPATSSSLSVQAVAIQHEKPGIITPSRKDGPTIRPPKIRPEPPKARRWRGRRLAMDEDEQHSAGTSSDRNSATIPEGVEVGVSPTSTHTAPTPTSTTPVSGVSTSASQTDEAERRNSTTTSHLIPPIPTHARRSASNPPPALPPPRRSVSANVSSSHHRPVPPHSTATVPLPPGTPIGKHGAKPLPPKTRRSGRGKAHTATDSLDSRTSNGSTQKDDDAEMAIVTETVIPPISKTIPESQDGYPTLADGNGNSNGDHPDRDPFSPTSPTSPTLLVSPASPPNELDSKVGEGEDNNAYSAPVSVEKALHDVSLH</sequence>
<evidence type="ECO:0000313" key="3">
    <source>
        <dbReference type="EMBL" id="KAJ5109246.1"/>
    </source>
</evidence>
<feature type="region of interest" description="Disordered" evidence="1">
    <location>
        <begin position="484"/>
        <end position="778"/>
    </location>
</feature>
<dbReference type="PANTHER" id="PTHR13357:SF1">
    <property type="entry name" value="NCK-INTERACTING PROTEIN WITH SH3 DOMAIN"/>
    <property type="match status" value="1"/>
</dbReference>
<feature type="compositionally biased region" description="Low complexity" evidence="1">
    <location>
        <begin position="728"/>
        <end position="742"/>
    </location>
</feature>
<evidence type="ECO:0000259" key="2">
    <source>
        <dbReference type="Pfam" id="PF09431"/>
    </source>
</evidence>
<dbReference type="GO" id="GO:0051666">
    <property type="term" value="P:actin cortical patch localization"/>
    <property type="evidence" value="ECO:0007669"/>
    <property type="project" value="TreeGrafter"/>
</dbReference>
<feature type="compositionally biased region" description="Basic residues" evidence="1">
    <location>
        <begin position="653"/>
        <end position="662"/>
    </location>
</feature>
<dbReference type="OrthoDB" id="445362at2759"/>
<reference evidence="3" key="2">
    <citation type="journal article" date="2023" name="IMA Fungus">
        <title>Comparative genomic study of the Penicillium genus elucidates a diverse pangenome and 15 lateral gene transfer events.</title>
        <authorList>
            <person name="Petersen C."/>
            <person name="Sorensen T."/>
            <person name="Nielsen M.R."/>
            <person name="Sondergaard T.E."/>
            <person name="Sorensen J.L."/>
            <person name="Fitzpatrick D.A."/>
            <person name="Frisvad J.C."/>
            <person name="Nielsen K.L."/>
        </authorList>
    </citation>
    <scope>NUCLEOTIDE SEQUENCE</scope>
    <source>
        <strain evidence="3">IBT 30069</strain>
    </source>
</reference>
<feature type="compositionally biased region" description="Basic and acidic residues" evidence="1">
    <location>
        <begin position="484"/>
        <end position="496"/>
    </location>
</feature>
<feature type="domain" description="SPIN90/Ldb17 leucine-rich" evidence="2">
    <location>
        <begin position="185"/>
        <end position="328"/>
    </location>
</feature>
<dbReference type="GO" id="GO:0030479">
    <property type="term" value="C:actin cortical patch"/>
    <property type="evidence" value="ECO:0007669"/>
    <property type="project" value="TreeGrafter"/>
</dbReference>
<feature type="compositionally biased region" description="Low complexity" evidence="1">
    <location>
        <begin position="547"/>
        <end position="572"/>
    </location>
</feature>
<accession>A0A9W9KKP8</accession>
<feature type="compositionally biased region" description="Polar residues" evidence="1">
    <location>
        <begin position="527"/>
        <end position="538"/>
    </location>
</feature>
<reference evidence="3" key="1">
    <citation type="submission" date="2022-11" db="EMBL/GenBank/DDBJ databases">
        <authorList>
            <person name="Petersen C."/>
        </authorList>
    </citation>
    <scope>NUCLEOTIDE SEQUENCE</scope>
    <source>
        <strain evidence="3">IBT 30069</strain>
    </source>
</reference>
<feature type="compositionally biased region" description="Basic and acidic residues" evidence="1">
    <location>
        <begin position="440"/>
        <end position="453"/>
    </location>
</feature>
<keyword evidence="4" id="KW-1185">Reference proteome</keyword>
<feature type="region of interest" description="Disordered" evidence="1">
    <location>
        <begin position="403"/>
        <end position="456"/>
    </location>
</feature>
<evidence type="ECO:0000256" key="1">
    <source>
        <dbReference type="SAM" id="MobiDB-lite"/>
    </source>
</evidence>
<name>A0A9W9KKP8_9EURO</name>
<organism evidence="3 4">
    <name type="scientific">Penicillium angulare</name>
    <dbReference type="NCBI Taxonomy" id="116970"/>
    <lineage>
        <taxon>Eukaryota</taxon>
        <taxon>Fungi</taxon>
        <taxon>Dikarya</taxon>
        <taxon>Ascomycota</taxon>
        <taxon>Pezizomycotina</taxon>
        <taxon>Eurotiomycetes</taxon>
        <taxon>Eurotiomycetidae</taxon>
        <taxon>Eurotiales</taxon>
        <taxon>Aspergillaceae</taxon>
        <taxon>Penicillium</taxon>
    </lineage>
</organism>
<gene>
    <name evidence="3" type="ORF">N7456_005921</name>
</gene>
<dbReference type="Pfam" id="PF09431">
    <property type="entry name" value="SPIN90_LRD"/>
    <property type="match status" value="1"/>
</dbReference>
<dbReference type="PANTHER" id="PTHR13357">
    <property type="entry name" value="SH3 ADAPTER PROTEIN SPIN90 NCK INTERACTING PROTEIN WITH SH3 DOMAIN"/>
    <property type="match status" value="1"/>
</dbReference>
<protein>
    <recommendedName>
        <fullName evidence="2">SPIN90/Ldb17 leucine-rich domain-containing protein</fullName>
    </recommendedName>
</protein>
<comment type="caution">
    <text evidence="3">The sequence shown here is derived from an EMBL/GenBank/DDBJ whole genome shotgun (WGS) entry which is preliminary data.</text>
</comment>
<dbReference type="InterPro" id="IPR018556">
    <property type="entry name" value="SPIN90/Ldb17_LRD"/>
</dbReference>
<feature type="compositionally biased region" description="Polar residues" evidence="1">
    <location>
        <begin position="665"/>
        <end position="678"/>
    </location>
</feature>
<dbReference type="AlphaFoldDB" id="A0A9W9KKP8"/>
<dbReference type="GO" id="GO:0006897">
    <property type="term" value="P:endocytosis"/>
    <property type="evidence" value="ECO:0007669"/>
    <property type="project" value="TreeGrafter"/>
</dbReference>
<feature type="compositionally biased region" description="Polar residues" evidence="1">
    <location>
        <begin position="420"/>
        <end position="429"/>
    </location>
</feature>
<proteinExistence type="predicted"/>